<dbReference type="InterPro" id="IPR050966">
    <property type="entry name" value="Glutamyl_endopeptidase"/>
</dbReference>
<dbReference type="InterPro" id="IPR009003">
    <property type="entry name" value="Peptidase_S1_PA"/>
</dbReference>
<evidence type="ECO:0000313" key="3">
    <source>
        <dbReference type="EMBL" id="GEB81987.1"/>
    </source>
</evidence>
<feature type="domain" description="Peptidase S1" evidence="2">
    <location>
        <begin position="85"/>
        <end position="268"/>
    </location>
</feature>
<comment type="caution">
    <text evidence="3">The sequence shown here is derived from an EMBL/GenBank/DDBJ whole genome shotgun (WGS) entry which is preliminary data.</text>
</comment>
<dbReference type="SUPFAM" id="SSF50494">
    <property type="entry name" value="Trypsin-like serine proteases"/>
    <property type="match status" value="1"/>
</dbReference>
<dbReference type="Proteomes" id="UP000317617">
    <property type="component" value="Unassembled WGS sequence"/>
</dbReference>
<accession>A0A4Y3TLV7</accession>
<sequence length="293" mass="31374">MQTKRHPLQPSLRTGTFLPAKTLAERLGVTAPVTRRAARLIAASSLMMLALALALPAKASGPDYRTHLAGVTPFADPRQRVSSVQAPWSAIGRVQTELGSRCTGFLISPVLVETAAHCLWLTQPRHFIQPSSVHFLRAYSGDHFTAHARVIRFIVPPGYTPEQEGQSAGLDHATLVLDHPVARPDEVFHVSTKPEDIKPDMPVVLGGYEQNMPDVITADLHCHMTGLTYDKSGNLLFTHDCAGTHGSSGAPLLYQNASGWHVLGVQVLASSAHAGGQAVPLLNSASGTSEDQP</sequence>
<dbReference type="PANTHER" id="PTHR15462:SF8">
    <property type="entry name" value="SERINE PROTEASE"/>
    <property type="match status" value="1"/>
</dbReference>
<evidence type="ECO:0000313" key="4">
    <source>
        <dbReference type="Proteomes" id="UP000317617"/>
    </source>
</evidence>
<gene>
    <name evidence="3" type="ORF">AOR01nite_04640</name>
</gene>
<organism evidence="3 4">
    <name type="scientific">Acetobacter orleanensis</name>
    <dbReference type="NCBI Taxonomy" id="104099"/>
    <lineage>
        <taxon>Bacteria</taxon>
        <taxon>Pseudomonadati</taxon>
        <taxon>Pseudomonadota</taxon>
        <taxon>Alphaproteobacteria</taxon>
        <taxon>Acetobacterales</taxon>
        <taxon>Acetobacteraceae</taxon>
        <taxon>Acetobacter</taxon>
    </lineage>
</organism>
<dbReference type="Gene3D" id="2.40.10.10">
    <property type="entry name" value="Trypsin-like serine proteases"/>
    <property type="match status" value="2"/>
</dbReference>
<dbReference type="EMBL" id="BJMU01000001">
    <property type="protein sequence ID" value="GEB81987.1"/>
    <property type="molecule type" value="Genomic_DNA"/>
</dbReference>
<dbReference type="Pfam" id="PF00089">
    <property type="entry name" value="Trypsin"/>
    <property type="match status" value="1"/>
</dbReference>
<keyword evidence="1" id="KW-0732">Signal</keyword>
<dbReference type="GO" id="GO:0006508">
    <property type="term" value="P:proteolysis"/>
    <property type="evidence" value="ECO:0007669"/>
    <property type="project" value="InterPro"/>
</dbReference>
<reference evidence="3 4" key="1">
    <citation type="submission" date="2019-06" db="EMBL/GenBank/DDBJ databases">
        <title>Whole genome shotgun sequence of Acetobacter orleanensis NBRC 13752.</title>
        <authorList>
            <person name="Hosoyama A."/>
            <person name="Uohara A."/>
            <person name="Ohji S."/>
            <person name="Ichikawa N."/>
        </authorList>
    </citation>
    <scope>NUCLEOTIDE SEQUENCE [LARGE SCALE GENOMIC DNA]</scope>
    <source>
        <strain evidence="3 4">NBRC 13752</strain>
    </source>
</reference>
<dbReference type="STRING" id="104099.AD949_08570"/>
<dbReference type="AlphaFoldDB" id="A0A4Y3TLV7"/>
<dbReference type="PANTHER" id="PTHR15462">
    <property type="entry name" value="SERINE PROTEASE"/>
    <property type="match status" value="1"/>
</dbReference>
<proteinExistence type="predicted"/>
<evidence type="ECO:0000256" key="1">
    <source>
        <dbReference type="ARBA" id="ARBA00022729"/>
    </source>
</evidence>
<keyword evidence="4" id="KW-1185">Reference proteome</keyword>
<dbReference type="GO" id="GO:0004252">
    <property type="term" value="F:serine-type endopeptidase activity"/>
    <property type="evidence" value="ECO:0007669"/>
    <property type="project" value="InterPro"/>
</dbReference>
<name>A0A4Y3TLV7_9PROT</name>
<dbReference type="InterPro" id="IPR043504">
    <property type="entry name" value="Peptidase_S1_PA_chymotrypsin"/>
</dbReference>
<evidence type="ECO:0000259" key="2">
    <source>
        <dbReference type="Pfam" id="PF00089"/>
    </source>
</evidence>
<protein>
    <recommendedName>
        <fullName evidence="2">Peptidase S1 domain-containing protein</fullName>
    </recommendedName>
</protein>
<dbReference type="RefSeq" id="WP_244463300.1">
    <property type="nucleotide sequence ID" value="NZ_BJMU01000001.1"/>
</dbReference>
<dbReference type="InterPro" id="IPR001254">
    <property type="entry name" value="Trypsin_dom"/>
</dbReference>